<sequence length="122" mass="13453">MVVPLAPTLPQPTQQRSPPTQRGGTHKGVPKRKAPKQRKLRKLRKRQKKGVGDQRSVHSCCGAPGNYLHQATIPHLLEKPLQLSLCCLHYSPGSDILSLIVHAAHRRAANFLDCDVYPEGIG</sequence>
<dbReference type="AlphaFoldDB" id="A0AAD1WCX1"/>
<protein>
    <submittedName>
        <fullName evidence="2">Uncharacterized protein</fullName>
    </submittedName>
</protein>
<evidence type="ECO:0000313" key="3">
    <source>
        <dbReference type="Proteomes" id="UP001295444"/>
    </source>
</evidence>
<feature type="compositionally biased region" description="Basic residues" evidence="1">
    <location>
        <begin position="24"/>
        <end position="49"/>
    </location>
</feature>
<name>A0AAD1WCX1_PELCU</name>
<reference evidence="2" key="1">
    <citation type="submission" date="2022-03" db="EMBL/GenBank/DDBJ databases">
        <authorList>
            <person name="Alioto T."/>
            <person name="Alioto T."/>
            <person name="Gomez Garrido J."/>
        </authorList>
    </citation>
    <scope>NUCLEOTIDE SEQUENCE</scope>
</reference>
<keyword evidence="3" id="KW-1185">Reference proteome</keyword>
<organism evidence="2 3">
    <name type="scientific">Pelobates cultripes</name>
    <name type="common">Western spadefoot toad</name>
    <dbReference type="NCBI Taxonomy" id="61616"/>
    <lineage>
        <taxon>Eukaryota</taxon>
        <taxon>Metazoa</taxon>
        <taxon>Chordata</taxon>
        <taxon>Craniata</taxon>
        <taxon>Vertebrata</taxon>
        <taxon>Euteleostomi</taxon>
        <taxon>Amphibia</taxon>
        <taxon>Batrachia</taxon>
        <taxon>Anura</taxon>
        <taxon>Pelobatoidea</taxon>
        <taxon>Pelobatidae</taxon>
        <taxon>Pelobates</taxon>
    </lineage>
</organism>
<evidence type="ECO:0000313" key="2">
    <source>
        <dbReference type="EMBL" id="CAH2299562.1"/>
    </source>
</evidence>
<gene>
    <name evidence="2" type="ORF">PECUL_23A061485</name>
</gene>
<feature type="region of interest" description="Disordered" evidence="1">
    <location>
        <begin position="1"/>
        <end position="57"/>
    </location>
</feature>
<feature type="compositionally biased region" description="Low complexity" evidence="1">
    <location>
        <begin position="1"/>
        <end position="21"/>
    </location>
</feature>
<dbReference type="EMBL" id="OW240917">
    <property type="protein sequence ID" value="CAH2299562.1"/>
    <property type="molecule type" value="Genomic_DNA"/>
</dbReference>
<accession>A0AAD1WCX1</accession>
<evidence type="ECO:0000256" key="1">
    <source>
        <dbReference type="SAM" id="MobiDB-lite"/>
    </source>
</evidence>
<dbReference type="Proteomes" id="UP001295444">
    <property type="component" value="Chromosome 06"/>
</dbReference>
<proteinExistence type="predicted"/>